<proteinExistence type="predicted"/>
<dbReference type="EMBL" id="CP059404">
    <property type="protein sequence ID" value="QNE88960.1"/>
    <property type="molecule type" value="Genomic_DNA"/>
</dbReference>
<dbReference type="AlphaFoldDB" id="A0A7G7CMZ4"/>
<dbReference type="KEGG" id="cik:H0194_07695"/>
<evidence type="ECO:0000313" key="1">
    <source>
        <dbReference type="EMBL" id="QNE88960.1"/>
    </source>
</evidence>
<keyword evidence="2" id="KW-1185">Reference proteome</keyword>
<protein>
    <submittedName>
        <fullName evidence="1">Uncharacterized protein</fullName>
    </submittedName>
</protein>
<accession>A0A7G7CMZ4</accession>
<organism evidence="1 2">
    <name type="scientific">Corynebacterium incognita</name>
    <dbReference type="NCBI Taxonomy" id="2754725"/>
    <lineage>
        <taxon>Bacteria</taxon>
        <taxon>Bacillati</taxon>
        <taxon>Actinomycetota</taxon>
        <taxon>Actinomycetes</taxon>
        <taxon>Mycobacteriales</taxon>
        <taxon>Corynebacteriaceae</taxon>
        <taxon>Corynebacterium</taxon>
    </lineage>
</organism>
<name>A0A7G7CMZ4_9CORY</name>
<dbReference type="Proteomes" id="UP000515743">
    <property type="component" value="Chromosome"/>
</dbReference>
<reference evidence="1 2" key="1">
    <citation type="submission" date="2020-07" db="EMBL/GenBank/DDBJ databases">
        <title>Complete genome and description of Corynebacterium incognita strain Marseille-Q3630 sp. nov.</title>
        <authorList>
            <person name="Boxberger M."/>
        </authorList>
    </citation>
    <scope>NUCLEOTIDE SEQUENCE [LARGE SCALE GENOMIC DNA]</scope>
    <source>
        <strain evidence="1 2">Marseille-Q3630</strain>
    </source>
</reference>
<evidence type="ECO:0000313" key="2">
    <source>
        <dbReference type="Proteomes" id="UP000515743"/>
    </source>
</evidence>
<gene>
    <name evidence="1" type="ORF">H0194_07695</name>
</gene>
<dbReference type="RefSeq" id="WP_185175346.1">
    <property type="nucleotide sequence ID" value="NZ_CP059404.1"/>
</dbReference>
<sequence length="102" mass="10996">MDLSGIHVDQEQVAAHLKRVKADSEARWEEHNQCAPALAAASLGKNFGERGRSIAYKLGLIHQRSDWRIRNIHATAEAACKDYGNAGAADGDSAGMLGKALR</sequence>